<dbReference type="AlphaFoldDB" id="A0AAD3TK76"/>
<gene>
    <name evidence="1" type="ORF">Nepgr_032514</name>
</gene>
<evidence type="ECO:0008006" key="3">
    <source>
        <dbReference type="Google" id="ProtNLM"/>
    </source>
</evidence>
<name>A0AAD3TK76_NEPGR</name>
<sequence length="172" mass="19414">MLGQNGYLMIQALVDSQGKFMDVSAGWPSSMKPEFVLRQAKLFASVEELKEVLNGPSFGLMDGDFLPRYILGASCFPLLPWLFTPYVKRVRASWGLLIQRWKDSSVEFLPFVIITGCLLHNFLIHHGETPLDDAAAVMKEQKIAVYYGEGNDSSQRIRDVLALHLIRVSKPR</sequence>
<organism evidence="1 2">
    <name type="scientific">Nepenthes gracilis</name>
    <name type="common">Slender pitcher plant</name>
    <dbReference type="NCBI Taxonomy" id="150966"/>
    <lineage>
        <taxon>Eukaryota</taxon>
        <taxon>Viridiplantae</taxon>
        <taxon>Streptophyta</taxon>
        <taxon>Embryophyta</taxon>
        <taxon>Tracheophyta</taxon>
        <taxon>Spermatophyta</taxon>
        <taxon>Magnoliopsida</taxon>
        <taxon>eudicotyledons</taxon>
        <taxon>Gunneridae</taxon>
        <taxon>Pentapetalae</taxon>
        <taxon>Caryophyllales</taxon>
        <taxon>Nepenthaceae</taxon>
        <taxon>Nepenthes</taxon>
    </lineage>
</organism>
<protein>
    <recommendedName>
        <fullName evidence="3">DDE Tnp4 domain-containing protein</fullName>
    </recommendedName>
</protein>
<reference evidence="1" key="1">
    <citation type="submission" date="2023-05" db="EMBL/GenBank/DDBJ databases">
        <title>Nepenthes gracilis genome sequencing.</title>
        <authorList>
            <person name="Fukushima K."/>
        </authorList>
    </citation>
    <scope>NUCLEOTIDE SEQUENCE</scope>
    <source>
        <strain evidence="1">SING2019-196</strain>
    </source>
</reference>
<accession>A0AAD3TK76</accession>
<keyword evidence="2" id="KW-1185">Reference proteome</keyword>
<evidence type="ECO:0000313" key="2">
    <source>
        <dbReference type="Proteomes" id="UP001279734"/>
    </source>
</evidence>
<comment type="caution">
    <text evidence="1">The sequence shown here is derived from an EMBL/GenBank/DDBJ whole genome shotgun (WGS) entry which is preliminary data.</text>
</comment>
<evidence type="ECO:0000313" key="1">
    <source>
        <dbReference type="EMBL" id="GMH30671.1"/>
    </source>
</evidence>
<dbReference type="EMBL" id="BSYO01000038">
    <property type="protein sequence ID" value="GMH30671.1"/>
    <property type="molecule type" value="Genomic_DNA"/>
</dbReference>
<proteinExistence type="predicted"/>
<dbReference type="Proteomes" id="UP001279734">
    <property type="component" value="Unassembled WGS sequence"/>
</dbReference>